<dbReference type="PANTHER" id="PTHR10151:SF120">
    <property type="entry name" value="BIS(5'-ADENOSYL)-TRIPHOSPHATASE"/>
    <property type="match status" value="1"/>
</dbReference>
<sequence>MPPMLPMRDVSAPTLADVLPSCVAALRSEPNALALPAAELVLVILVDGLGMANLRARAGHARHLAALATKRAVLTSGFPTTTAAALTTLMTGTLPGEHGIVGYTALVPATDTVVNQLSGWSETMAPDTWQRSETVFERVSADGIRCSTIGPARYADSGLTHAILRGAEYVVGESIEDRFAAARRLFEEGGRQLAYLYIPELDQAGHARGWESDRWTERLESVDRAFATFTSSLGRREGVLLSADHGVLDVPADRQILFGETPSLVDGVRHVGGDPRCVHLYLDADSSPDDAERLAAAWRESQGDNAWVVTREEAVASGWFGEVAPEVLPRLGHVIVGARRLVAYYRDARSEGRSMIGQHGSCTPEEQRVPLLRAGAFAQAG</sequence>
<reference evidence="1 2" key="1">
    <citation type="submission" date="2017-04" db="EMBL/GenBank/DDBJ databases">
        <authorList>
            <person name="Afonso C.L."/>
            <person name="Miller P.J."/>
            <person name="Scott M.A."/>
            <person name="Spackman E."/>
            <person name="Goraichik I."/>
            <person name="Dimitrov K.M."/>
            <person name="Suarez D.L."/>
            <person name="Swayne D.E."/>
        </authorList>
    </citation>
    <scope>NUCLEOTIDE SEQUENCE [LARGE SCALE GENOMIC DNA]</scope>
    <source>
        <strain evidence="2">XA(T)</strain>
    </source>
</reference>
<accession>A0A1X9LJT6</accession>
<dbReference type="SUPFAM" id="SSF53649">
    <property type="entry name" value="Alkaline phosphatase-like"/>
    <property type="match status" value="1"/>
</dbReference>
<name>A0A1X9LJT6_9MICO</name>
<dbReference type="InterPro" id="IPR002591">
    <property type="entry name" value="Phosphodiest/P_Trfase"/>
</dbReference>
<dbReference type="GO" id="GO:0016787">
    <property type="term" value="F:hydrolase activity"/>
    <property type="evidence" value="ECO:0007669"/>
    <property type="project" value="UniProtKB-ARBA"/>
</dbReference>
<keyword evidence="2" id="KW-1185">Reference proteome</keyword>
<evidence type="ECO:0008006" key="3">
    <source>
        <dbReference type="Google" id="ProtNLM"/>
    </source>
</evidence>
<organism evidence="1 2">
    <name type="scientific">Cnuibacter physcomitrellae</name>
    <dbReference type="NCBI Taxonomy" id="1619308"/>
    <lineage>
        <taxon>Bacteria</taxon>
        <taxon>Bacillati</taxon>
        <taxon>Actinomycetota</taxon>
        <taxon>Actinomycetes</taxon>
        <taxon>Micrococcales</taxon>
        <taxon>Microbacteriaceae</taxon>
        <taxon>Cnuibacter</taxon>
    </lineage>
</organism>
<dbReference type="Gene3D" id="3.40.720.10">
    <property type="entry name" value="Alkaline Phosphatase, subunit A"/>
    <property type="match status" value="1"/>
</dbReference>
<dbReference type="KEGG" id="cphy:B5808_09695"/>
<gene>
    <name evidence="1" type="ORF">B5808_09695</name>
</gene>
<dbReference type="STRING" id="1619308.B5808_09695"/>
<dbReference type="InterPro" id="IPR017850">
    <property type="entry name" value="Alkaline_phosphatase_core_sf"/>
</dbReference>
<dbReference type="Proteomes" id="UP000192775">
    <property type="component" value="Chromosome"/>
</dbReference>
<evidence type="ECO:0000313" key="1">
    <source>
        <dbReference type="EMBL" id="ARJ05465.1"/>
    </source>
</evidence>
<dbReference type="Pfam" id="PF01663">
    <property type="entry name" value="Phosphodiest"/>
    <property type="match status" value="1"/>
</dbReference>
<dbReference type="RefSeq" id="WP_085019603.1">
    <property type="nucleotide sequence ID" value="NZ_BMHD01000001.1"/>
</dbReference>
<protein>
    <recommendedName>
        <fullName evidence="3">Alkaline phosphatase family protein</fullName>
    </recommendedName>
</protein>
<evidence type="ECO:0000313" key="2">
    <source>
        <dbReference type="Proteomes" id="UP000192775"/>
    </source>
</evidence>
<proteinExistence type="predicted"/>
<dbReference type="AlphaFoldDB" id="A0A1X9LJT6"/>
<dbReference type="EMBL" id="CP020715">
    <property type="protein sequence ID" value="ARJ05465.1"/>
    <property type="molecule type" value="Genomic_DNA"/>
</dbReference>
<dbReference type="PANTHER" id="PTHR10151">
    <property type="entry name" value="ECTONUCLEOTIDE PYROPHOSPHATASE/PHOSPHODIESTERASE"/>
    <property type="match status" value="1"/>
</dbReference>